<feature type="domain" description="DUF4143" evidence="2">
    <location>
        <begin position="204"/>
        <end position="347"/>
    </location>
</feature>
<organism evidence="3 4">
    <name type="scientific">Cyclobacterium lianum</name>
    <dbReference type="NCBI Taxonomy" id="388280"/>
    <lineage>
        <taxon>Bacteria</taxon>
        <taxon>Pseudomonadati</taxon>
        <taxon>Bacteroidota</taxon>
        <taxon>Cytophagia</taxon>
        <taxon>Cytophagales</taxon>
        <taxon>Cyclobacteriaceae</taxon>
        <taxon>Cyclobacterium</taxon>
    </lineage>
</organism>
<dbReference type="InterPro" id="IPR041682">
    <property type="entry name" value="AAA_14"/>
</dbReference>
<dbReference type="PANTHER" id="PTHR33295">
    <property type="entry name" value="ATPASE"/>
    <property type="match status" value="1"/>
</dbReference>
<dbReference type="PANTHER" id="PTHR33295:SF8">
    <property type="entry name" value="AAA+ ATPASE DOMAIN-CONTAINING PROTEIN"/>
    <property type="match status" value="1"/>
</dbReference>
<feature type="domain" description="AAA" evidence="1">
    <location>
        <begin position="39"/>
        <end position="161"/>
    </location>
</feature>
<dbReference type="OrthoDB" id="9801840at2"/>
<dbReference type="EMBL" id="FRCY01000026">
    <property type="protein sequence ID" value="SHN35419.1"/>
    <property type="molecule type" value="Genomic_DNA"/>
</dbReference>
<reference evidence="3 4" key="1">
    <citation type="submission" date="2016-11" db="EMBL/GenBank/DDBJ databases">
        <authorList>
            <person name="Jaros S."/>
            <person name="Januszkiewicz K."/>
            <person name="Wedrychowicz H."/>
        </authorList>
    </citation>
    <scope>NUCLEOTIDE SEQUENCE [LARGE SCALE GENOMIC DNA]</scope>
    <source>
        <strain evidence="3 4">CGMCC 1.6102</strain>
    </source>
</reference>
<sequence length="402" mass="46876">MLPVDLLKEVALSQRADLNTRTQGLERKELEHFPVLKSHSLIISGIRRCGKSTLLVQLMKSRYPTAFYLNFEDPRLYGFTVEDFQKIDRLVKEGKHTELLFDEIQVVAGWERYIRQKLDQGNHQIVITGSNASLLSKELGTKLTGRHITKELFPFSYGQFCAIKELPKSPESTSDYLQKGGFPEYIKSEKTELLHQLFDDLLLRDITVRYGVRDFRSLQHLAMYLVSNVSKLVSGNNLRKTLEIKATSTVMEYFSHLEESWLFFFIPKFSYSKKKQLINPKKVYAIDTGLVSANSRSFSEDQGRKFENMVFLHFRKKYQEIYYFSDKQECDFVLCDRNGPVSLVQVCVKLNPDNLNRELDGLWEAMMFFDKKESLLVTLSQEDEFYNAGRRVFVVPFHKLKD</sequence>
<keyword evidence="4" id="KW-1185">Reference proteome</keyword>
<name>A0A1M7QU76_9BACT</name>
<dbReference type="Proteomes" id="UP000184513">
    <property type="component" value="Unassembled WGS sequence"/>
</dbReference>
<evidence type="ECO:0000259" key="1">
    <source>
        <dbReference type="Pfam" id="PF13173"/>
    </source>
</evidence>
<dbReference type="Pfam" id="PF13635">
    <property type="entry name" value="DUF4143"/>
    <property type="match status" value="1"/>
</dbReference>
<dbReference type="STRING" id="388280.SAMN04488057_12619"/>
<evidence type="ECO:0000313" key="4">
    <source>
        <dbReference type="Proteomes" id="UP000184513"/>
    </source>
</evidence>
<dbReference type="Pfam" id="PF13173">
    <property type="entry name" value="AAA_14"/>
    <property type="match status" value="1"/>
</dbReference>
<dbReference type="RefSeq" id="WP_073098338.1">
    <property type="nucleotide sequence ID" value="NZ_FRCY01000026.1"/>
</dbReference>
<dbReference type="SUPFAM" id="SSF52540">
    <property type="entry name" value="P-loop containing nucleoside triphosphate hydrolases"/>
    <property type="match status" value="1"/>
</dbReference>
<proteinExistence type="predicted"/>
<accession>A0A1M7QU76</accession>
<evidence type="ECO:0000259" key="2">
    <source>
        <dbReference type="Pfam" id="PF13635"/>
    </source>
</evidence>
<gene>
    <name evidence="3" type="ORF">SAMN04488057_12619</name>
</gene>
<dbReference type="InterPro" id="IPR025420">
    <property type="entry name" value="DUF4143"/>
</dbReference>
<evidence type="ECO:0000313" key="3">
    <source>
        <dbReference type="EMBL" id="SHN35419.1"/>
    </source>
</evidence>
<protein>
    <recommendedName>
        <fullName evidence="5">AAA+ ATPase domain-containing protein</fullName>
    </recommendedName>
</protein>
<dbReference type="InterPro" id="IPR027417">
    <property type="entry name" value="P-loop_NTPase"/>
</dbReference>
<evidence type="ECO:0008006" key="5">
    <source>
        <dbReference type="Google" id="ProtNLM"/>
    </source>
</evidence>
<dbReference type="AlphaFoldDB" id="A0A1M7QU76"/>